<evidence type="ECO:0000313" key="1">
    <source>
        <dbReference type="EMBL" id="AYA35676.1"/>
    </source>
</evidence>
<organism evidence="1 2">
    <name type="scientific">Hymenobacter oligotrophus</name>
    <dbReference type="NCBI Taxonomy" id="2319843"/>
    <lineage>
        <taxon>Bacteria</taxon>
        <taxon>Pseudomonadati</taxon>
        <taxon>Bacteroidota</taxon>
        <taxon>Cytophagia</taxon>
        <taxon>Cytophagales</taxon>
        <taxon>Hymenobacteraceae</taxon>
        <taxon>Hymenobacter</taxon>
    </lineage>
</organism>
<evidence type="ECO:0000313" key="2">
    <source>
        <dbReference type="Proteomes" id="UP000262802"/>
    </source>
</evidence>
<proteinExistence type="predicted"/>
<dbReference type="AlphaFoldDB" id="A0A3B7R7N9"/>
<dbReference type="KEGG" id="hyh:D3Y59_00580"/>
<protein>
    <submittedName>
        <fullName evidence="1">Uncharacterized protein</fullName>
    </submittedName>
</protein>
<keyword evidence="2" id="KW-1185">Reference proteome</keyword>
<name>A0A3B7R7N9_9BACT</name>
<reference evidence="1 2" key="1">
    <citation type="submission" date="2018-09" db="EMBL/GenBank/DDBJ databases">
        <title>Hymenobacter medium sp. nov., isolated from R2A medium.</title>
        <authorList>
            <person name="Yingchao G."/>
        </authorList>
    </citation>
    <scope>NUCLEOTIDE SEQUENCE [LARGE SCALE GENOMIC DNA]</scope>
    <source>
        <strain evidence="2">sh-6</strain>
    </source>
</reference>
<sequence>MFCETPGHLPQAQAFSRIATLRSGCTFILRLLFAHRLAPDTHFAAYKYGGGIAANSLHWVLAFAAATYWLLGIRFSCFASGTYQPAGWFTLQNALGRFCLEYGKSRGPLARGFFRYLGS</sequence>
<gene>
    <name evidence="1" type="ORF">D3Y59_00580</name>
</gene>
<dbReference type="Proteomes" id="UP000262802">
    <property type="component" value="Chromosome"/>
</dbReference>
<accession>A0A3B7R7N9</accession>
<dbReference type="EMBL" id="CP032317">
    <property type="protein sequence ID" value="AYA35676.1"/>
    <property type="molecule type" value="Genomic_DNA"/>
</dbReference>